<dbReference type="SUPFAM" id="SSF103511">
    <property type="entry name" value="Chlorophyll a-b binding protein"/>
    <property type="match status" value="1"/>
</dbReference>
<sequence length="47" mass="5118">MEKQEGKIGFTKFAESWNGRLAMLGIAIGFATELMTGKGILEQLGLM</sequence>
<dbReference type="OrthoDB" id="583095at2"/>
<gene>
    <name evidence="1" type="ORF">C7B65_03760</name>
</gene>
<accession>A0A2T1DML4</accession>
<reference evidence="1 2" key="1">
    <citation type="submission" date="2018-02" db="EMBL/GenBank/DDBJ databases">
        <authorList>
            <person name="Cohen D.B."/>
            <person name="Kent A.D."/>
        </authorList>
    </citation>
    <scope>NUCLEOTIDE SEQUENCE [LARGE SCALE GENOMIC DNA]</scope>
    <source>
        <strain evidence="1 2">ULC007</strain>
    </source>
</reference>
<reference evidence="1 2" key="2">
    <citation type="submission" date="2018-03" db="EMBL/GenBank/DDBJ databases">
        <title>The ancient ancestry and fast evolution of plastids.</title>
        <authorList>
            <person name="Moore K.R."/>
            <person name="Magnabosco C."/>
            <person name="Momper L."/>
            <person name="Gold D.A."/>
            <person name="Bosak T."/>
            <person name="Fournier G.P."/>
        </authorList>
    </citation>
    <scope>NUCLEOTIDE SEQUENCE [LARGE SCALE GENOMIC DNA]</scope>
    <source>
        <strain evidence="1 2">ULC007</strain>
    </source>
</reference>
<evidence type="ECO:0000313" key="1">
    <source>
        <dbReference type="EMBL" id="PSB21702.1"/>
    </source>
</evidence>
<dbReference type="RefSeq" id="WP_073069551.1">
    <property type="nucleotide sequence ID" value="NZ_MPPI01000002.1"/>
</dbReference>
<proteinExistence type="predicted"/>
<dbReference type="Gene3D" id="1.10.3460.10">
    <property type="entry name" value="Chlorophyll a/b binding protein domain"/>
    <property type="match status" value="1"/>
</dbReference>
<dbReference type="AlphaFoldDB" id="A0A2T1DML4"/>
<evidence type="ECO:0000313" key="2">
    <source>
        <dbReference type="Proteomes" id="UP000238634"/>
    </source>
</evidence>
<keyword evidence="2" id="KW-1185">Reference proteome</keyword>
<organism evidence="1 2">
    <name type="scientific">Phormidesmis priestleyi ULC007</name>
    <dbReference type="NCBI Taxonomy" id="1920490"/>
    <lineage>
        <taxon>Bacteria</taxon>
        <taxon>Bacillati</taxon>
        <taxon>Cyanobacteriota</taxon>
        <taxon>Cyanophyceae</taxon>
        <taxon>Leptolyngbyales</taxon>
        <taxon>Leptolyngbyaceae</taxon>
        <taxon>Phormidesmis</taxon>
    </lineage>
</organism>
<dbReference type="Proteomes" id="UP000238634">
    <property type="component" value="Unassembled WGS sequence"/>
</dbReference>
<comment type="caution">
    <text evidence="1">The sequence shown here is derived from an EMBL/GenBank/DDBJ whole genome shotgun (WGS) entry which is preliminary data.</text>
</comment>
<name>A0A2T1DML4_9CYAN</name>
<dbReference type="EMBL" id="PVWG01000002">
    <property type="protein sequence ID" value="PSB21702.1"/>
    <property type="molecule type" value="Genomic_DNA"/>
</dbReference>
<protein>
    <submittedName>
        <fullName evidence="1">High light inducible protein</fullName>
    </submittedName>
</protein>